<feature type="compositionally biased region" description="Polar residues" evidence="13">
    <location>
        <begin position="949"/>
        <end position="958"/>
    </location>
</feature>
<feature type="signal peptide" evidence="15">
    <location>
        <begin position="1"/>
        <end position="22"/>
    </location>
</feature>
<evidence type="ECO:0000313" key="19">
    <source>
        <dbReference type="Proteomes" id="UP000822476"/>
    </source>
</evidence>
<dbReference type="GO" id="GO:0005524">
    <property type="term" value="F:ATP binding"/>
    <property type="evidence" value="ECO:0007669"/>
    <property type="project" value="UniProtKB-KW"/>
</dbReference>
<accession>A0A8S9YXF7</accession>
<keyword evidence="8 14" id="KW-1133">Transmembrane helix</keyword>
<keyword evidence="12" id="KW-0393">Immunoglobulin domain</keyword>
<dbReference type="AlphaFoldDB" id="A0A8S9YXF7"/>
<feature type="domain" description="Protein kinase" evidence="16">
    <location>
        <begin position="632"/>
        <end position="926"/>
    </location>
</feature>
<evidence type="ECO:0000256" key="10">
    <source>
        <dbReference type="ARBA" id="ARBA00023137"/>
    </source>
</evidence>
<dbReference type="InterPro" id="IPR003599">
    <property type="entry name" value="Ig_sub"/>
</dbReference>
<dbReference type="SMART" id="SM00409">
    <property type="entry name" value="IG"/>
    <property type="match status" value="3"/>
</dbReference>
<dbReference type="InterPro" id="IPR001245">
    <property type="entry name" value="Ser-Thr/Tyr_kinase_cat_dom"/>
</dbReference>
<keyword evidence="7" id="KW-0067">ATP-binding</keyword>
<dbReference type="SUPFAM" id="SSF56112">
    <property type="entry name" value="Protein kinase-like (PK-like)"/>
    <property type="match status" value="1"/>
</dbReference>
<dbReference type="InterPro" id="IPR020635">
    <property type="entry name" value="Tyr_kinase_cat_dom"/>
</dbReference>
<keyword evidence="9 14" id="KW-0472">Membrane</keyword>
<name>A0A8S9YXF7_9TREM</name>
<dbReference type="GO" id="GO:0012505">
    <property type="term" value="C:endomembrane system"/>
    <property type="evidence" value="ECO:0007669"/>
    <property type="project" value="UniProtKB-SubCell"/>
</dbReference>
<keyword evidence="19" id="KW-1185">Reference proteome</keyword>
<dbReference type="GO" id="GO:0030182">
    <property type="term" value="P:neuron differentiation"/>
    <property type="evidence" value="ECO:0007669"/>
    <property type="project" value="UniProtKB-ARBA"/>
</dbReference>
<organism evidence="18 19">
    <name type="scientific">Paragonimus skrjabini miyazakii</name>
    <dbReference type="NCBI Taxonomy" id="59628"/>
    <lineage>
        <taxon>Eukaryota</taxon>
        <taxon>Metazoa</taxon>
        <taxon>Spiralia</taxon>
        <taxon>Lophotrochozoa</taxon>
        <taxon>Platyhelminthes</taxon>
        <taxon>Trematoda</taxon>
        <taxon>Digenea</taxon>
        <taxon>Plagiorchiida</taxon>
        <taxon>Troglotremata</taxon>
        <taxon>Troglotrematidae</taxon>
        <taxon>Paragonimus</taxon>
    </lineage>
</organism>
<dbReference type="PANTHER" id="PTHR24416">
    <property type="entry name" value="TYROSINE-PROTEIN KINASE RECEPTOR"/>
    <property type="match status" value="1"/>
</dbReference>
<dbReference type="GO" id="GO:0048468">
    <property type="term" value="P:cell development"/>
    <property type="evidence" value="ECO:0007669"/>
    <property type="project" value="UniProtKB-ARBA"/>
</dbReference>
<keyword evidence="6" id="KW-0418">Kinase</keyword>
<evidence type="ECO:0000256" key="5">
    <source>
        <dbReference type="ARBA" id="ARBA00022741"/>
    </source>
</evidence>
<dbReference type="SUPFAM" id="SSF48726">
    <property type="entry name" value="Immunoglobulin"/>
    <property type="match status" value="2"/>
</dbReference>
<dbReference type="Gene3D" id="3.30.200.20">
    <property type="entry name" value="Phosphorylase Kinase, domain 1"/>
    <property type="match status" value="1"/>
</dbReference>
<dbReference type="PANTHER" id="PTHR24416:SF617">
    <property type="entry name" value="RET ONCOGENE, ISOFORM A"/>
    <property type="match status" value="1"/>
</dbReference>
<dbReference type="InterPro" id="IPR036179">
    <property type="entry name" value="Ig-like_dom_sf"/>
</dbReference>
<keyword evidence="5" id="KW-0547">Nucleotide-binding</keyword>
<keyword evidence="15" id="KW-0732">Signal</keyword>
<dbReference type="Proteomes" id="UP000822476">
    <property type="component" value="Unassembled WGS sequence"/>
</dbReference>
<proteinExistence type="predicted"/>
<dbReference type="GO" id="GO:0007169">
    <property type="term" value="P:cell surface receptor protein tyrosine kinase signaling pathway"/>
    <property type="evidence" value="ECO:0007669"/>
    <property type="project" value="TreeGrafter"/>
</dbReference>
<evidence type="ECO:0000256" key="6">
    <source>
        <dbReference type="ARBA" id="ARBA00022777"/>
    </source>
</evidence>
<evidence type="ECO:0000313" key="18">
    <source>
        <dbReference type="EMBL" id="KAF7259785.1"/>
    </source>
</evidence>
<evidence type="ECO:0000256" key="9">
    <source>
        <dbReference type="ARBA" id="ARBA00023136"/>
    </source>
</evidence>
<evidence type="ECO:0000256" key="12">
    <source>
        <dbReference type="ARBA" id="ARBA00023319"/>
    </source>
</evidence>
<feature type="region of interest" description="Disordered" evidence="13">
    <location>
        <begin position="928"/>
        <end position="968"/>
    </location>
</feature>
<dbReference type="Pfam" id="PF07714">
    <property type="entry name" value="PK_Tyr_Ser-Thr"/>
    <property type="match status" value="1"/>
</dbReference>
<dbReference type="PROSITE" id="PS50011">
    <property type="entry name" value="PROTEIN_KINASE_DOM"/>
    <property type="match status" value="1"/>
</dbReference>
<dbReference type="Gene3D" id="2.60.40.10">
    <property type="entry name" value="Immunoglobulins"/>
    <property type="match status" value="1"/>
</dbReference>
<reference evidence="18" key="1">
    <citation type="submission" date="2019-07" db="EMBL/GenBank/DDBJ databases">
        <title>Annotation for the trematode Paragonimus miyazaki's.</title>
        <authorList>
            <person name="Choi Y.-J."/>
        </authorList>
    </citation>
    <scope>NUCLEOTIDE SEQUENCE</scope>
    <source>
        <strain evidence="18">Japan</strain>
    </source>
</reference>
<comment type="caution">
    <text evidence="18">The sequence shown here is derived from an EMBL/GenBank/DDBJ whole genome shotgun (WGS) entry which is preliminary data.</text>
</comment>
<dbReference type="InterPro" id="IPR000719">
    <property type="entry name" value="Prot_kinase_dom"/>
</dbReference>
<evidence type="ECO:0000256" key="11">
    <source>
        <dbReference type="ARBA" id="ARBA00023180"/>
    </source>
</evidence>
<dbReference type="InterPro" id="IPR013783">
    <property type="entry name" value="Ig-like_fold"/>
</dbReference>
<keyword evidence="11" id="KW-0325">Glycoprotein</keyword>
<evidence type="ECO:0000256" key="4">
    <source>
        <dbReference type="ARBA" id="ARBA00022692"/>
    </source>
</evidence>
<dbReference type="GO" id="GO:0005886">
    <property type="term" value="C:plasma membrane"/>
    <property type="evidence" value="ECO:0007669"/>
    <property type="project" value="TreeGrafter"/>
</dbReference>
<feature type="chain" id="PRO_5035780597" description="Receptor protein-tyrosine kinase" evidence="15">
    <location>
        <begin position="23"/>
        <end position="1006"/>
    </location>
</feature>
<evidence type="ECO:0000256" key="13">
    <source>
        <dbReference type="SAM" id="MobiDB-lite"/>
    </source>
</evidence>
<dbReference type="EMBL" id="JTDE01001039">
    <property type="protein sequence ID" value="KAF7259785.1"/>
    <property type="molecule type" value="Genomic_DNA"/>
</dbReference>
<dbReference type="Gene3D" id="1.10.510.10">
    <property type="entry name" value="Transferase(Phosphotransferase) domain 1"/>
    <property type="match status" value="1"/>
</dbReference>
<feature type="transmembrane region" description="Helical" evidence="14">
    <location>
        <begin position="494"/>
        <end position="516"/>
    </location>
</feature>
<feature type="compositionally biased region" description="Low complexity" evidence="13">
    <location>
        <begin position="295"/>
        <end position="314"/>
    </location>
</feature>
<sequence>MNRSGFFVICIWIIFAIEKVLSLYSVQKNMYISHLFVCPCSEGGNSSTLRWWHNSTVIKPRQGKYLVGSNSLEILDLRHNDSGLYFCSSVGYENSTCSFSVSIEGEFLFKVSKVLEPTKRFLSIHAHTAPQDALEEDHDKVYWHPKMKRIDTFHLFDGDPVTLSVYFYFAGNASLGVRWREPVGYHSAVGNLDPIWVIDCNTMEETQRPMDGACYRSSYTITRLFDSREYQCEVTAADVVQLSTQFYVLKNALDAFLPDPDEPHESVDSTVELDPESYEFPPIELIPELRPPTESVVSNTSQPSSVPSTSSSLSRTSLPSLLLASPPSTEDATFAPPVDIPSLDLSTLEFTNDTAFTFHSNSPVACSTTSLTLVCRLPYPEWTLELWYLGPDSSDLNLGGQTNRSTVCFENNGDCFNTAPVWLNVSKSEVFYLRSSNGSTRTMYSFSNLVSFTIEVLNRTHSGTYLCKYGSLYKTIRIEVTACADEVRVDFKPLVLLLAIPLFVVVFMFMSLLGCICSRRQRSVIKVVSSGRDGLAGSKYINVVIVSRSNALYLSDAFASSDTEPLFRANHLVSVNIRPRDSVKKLLGQTHPSRKRIFRPKPPAERFLDVNHARFPYELIADPAWEVARPRVHLEQMIGEGSFGVVYKGTVHGRLPKDFSFPCQTITTVAIKTLRNDYTEEQLTDLIRELETMKLLNAHPHVIGLLGACTQGGFPLILLEYAVHGNLRDFLRRNRPSTEDSHDTCQLPSISSSLDLSAAPSVVKLDIRALLQFACHVADALVYFESLKLAHRDIAARNVLLTEGYVAKLCDFGFTRPIDDYYRQNELRERLPFRWMAPECFEENHFTSKSDVWSFGILLWELFTLGNTPYPELATNQIPDWIAMGNRNSIPDLATLPVYEVMLQCWSDEPQQRPSFKQLLTILTDLDTSDQKEQRSNDSGFASRERSRQTSQQDSTINRDYLKPNPPVRSCSLPGYNALPEGYVEMQCEDYLEPRSSLRNFEIITI</sequence>
<dbReference type="InterPro" id="IPR007110">
    <property type="entry name" value="Ig-like_dom"/>
</dbReference>
<dbReference type="GO" id="GO:0050793">
    <property type="term" value="P:regulation of developmental process"/>
    <property type="evidence" value="ECO:0007669"/>
    <property type="project" value="UniProtKB-ARBA"/>
</dbReference>
<dbReference type="SMART" id="SM00219">
    <property type="entry name" value="TyrKc"/>
    <property type="match status" value="1"/>
</dbReference>
<evidence type="ECO:0000259" key="16">
    <source>
        <dbReference type="PROSITE" id="PS50011"/>
    </source>
</evidence>
<dbReference type="PRINTS" id="PR00109">
    <property type="entry name" value="TYRKINASE"/>
</dbReference>
<dbReference type="CDD" id="cd00192">
    <property type="entry name" value="PTKc"/>
    <property type="match status" value="1"/>
</dbReference>
<evidence type="ECO:0000256" key="7">
    <source>
        <dbReference type="ARBA" id="ARBA00022840"/>
    </source>
</evidence>
<evidence type="ECO:0000256" key="14">
    <source>
        <dbReference type="SAM" id="Phobius"/>
    </source>
</evidence>
<dbReference type="FunFam" id="1.10.510.10:FF:001512">
    <property type="entry name" value="Receptor tyrosine-protein kinase erbB-2"/>
    <property type="match status" value="1"/>
</dbReference>
<evidence type="ECO:0000259" key="17">
    <source>
        <dbReference type="PROSITE" id="PS50835"/>
    </source>
</evidence>
<evidence type="ECO:0000256" key="1">
    <source>
        <dbReference type="ARBA" id="ARBA00004167"/>
    </source>
</evidence>
<keyword evidence="4 14" id="KW-0812">Transmembrane</keyword>
<keyword evidence="3" id="KW-0808">Transferase</keyword>
<dbReference type="GO" id="GO:0043235">
    <property type="term" value="C:receptor complex"/>
    <property type="evidence" value="ECO:0007669"/>
    <property type="project" value="TreeGrafter"/>
</dbReference>
<keyword evidence="10" id="KW-0829">Tyrosine-protein kinase</keyword>
<evidence type="ECO:0008006" key="20">
    <source>
        <dbReference type="Google" id="ProtNLM"/>
    </source>
</evidence>
<gene>
    <name evidence="18" type="ORF">EG68_03112</name>
</gene>
<protein>
    <recommendedName>
        <fullName evidence="20">Receptor protein-tyrosine kinase</fullName>
    </recommendedName>
</protein>
<dbReference type="InterPro" id="IPR011009">
    <property type="entry name" value="Kinase-like_dom_sf"/>
</dbReference>
<dbReference type="GO" id="GO:0004714">
    <property type="term" value="F:transmembrane receptor protein tyrosine kinase activity"/>
    <property type="evidence" value="ECO:0007669"/>
    <property type="project" value="TreeGrafter"/>
</dbReference>
<feature type="region of interest" description="Disordered" evidence="13">
    <location>
        <begin position="292"/>
        <end position="314"/>
    </location>
</feature>
<dbReference type="InterPro" id="IPR050122">
    <property type="entry name" value="RTK"/>
</dbReference>
<comment type="subcellular location">
    <subcellularLocation>
        <location evidence="2">Endomembrane system</location>
    </subcellularLocation>
    <subcellularLocation>
        <location evidence="1">Membrane</location>
        <topology evidence="1">Single-pass membrane protein</topology>
    </subcellularLocation>
</comment>
<evidence type="ECO:0000256" key="2">
    <source>
        <dbReference type="ARBA" id="ARBA00004308"/>
    </source>
</evidence>
<dbReference type="PROSITE" id="PS50835">
    <property type="entry name" value="IG_LIKE"/>
    <property type="match status" value="1"/>
</dbReference>
<evidence type="ECO:0000256" key="8">
    <source>
        <dbReference type="ARBA" id="ARBA00022989"/>
    </source>
</evidence>
<evidence type="ECO:0000256" key="3">
    <source>
        <dbReference type="ARBA" id="ARBA00022679"/>
    </source>
</evidence>
<evidence type="ECO:0000256" key="15">
    <source>
        <dbReference type="SAM" id="SignalP"/>
    </source>
</evidence>
<feature type="domain" description="Ig-like" evidence="17">
    <location>
        <begin position="36"/>
        <end position="102"/>
    </location>
</feature>
<dbReference type="OrthoDB" id="4062651at2759"/>